<protein>
    <recommendedName>
        <fullName evidence="1">Death domain-containing protein</fullName>
    </recommendedName>
</protein>
<sequence>MKLVRDVLKKSHFINANWFDLGEELNLPYPQLKNIEDTYVNNPSRCLRECLNLWLTSANNRTWESLASALERMNQCTAARHIRKITTNTVPSAGGEFFFNAAHKPIFNEVRGSFIILCDELVPLISQSKATVTEVKSFLLKSFPELSAELSNADSIEDIMNVVVQKCCINDISIIKTIVKKFQITEAKPLISEYEKEVKTVCGSLKDFLSLNQPEYFNHSETIQFTLGWQPEEHSLDDIRNLLEEAFKELNKRIIIRSIHRGNSIIIICYAPHHLLAALLLEAQHNLTVLMKEFSLIRLTIGHYTVYDKRIRYKVMNNECLAEEIKLADGKEQELRTLFDYKEGVIVDLLLNY</sequence>
<proteinExistence type="predicted"/>
<dbReference type="PROSITE" id="PS50017">
    <property type="entry name" value="DEATH_DOMAIN"/>
    <property type="match status" value="1"/>
</dbReference>
<evidence type="ECO:0000313" key="2">
    <source>
        <dbReference type="EnsemblMetazoa" id="Aqu2.1.07639_001"/>
    </source>
</evidence>
<dbReference type="Pfam" id="PF00531">
    <property type="entry name" value="Death"/>
    <property type="match status" value="1"/>
</dbReference>
<organism evidence="2">
    <name type="scientific">Amphimedon queenslandica</name>
    <name type="common">Sponge</name>
    <dbReference type="NCBI Taxonomy" id="400682"/>
    <lineage>
        <taxon>Eukaryota</taxon>
        <taxon>Metazoa</taxon>
        <taxon>Porifera</taxon>
        <taxon>Demospongiae</taxon>
        <taxon>Heteroscleromorpha</taxon>
        <taxon>Haplosclerida</taxon>
        <taxon>Niphatidae</taxon>
        <taxon>Amphimedon</taxon>
    </lineage>
</organism>
<dbReference type="InterPro" id="IPR011029">
    <property type="entry name" value="DEATH-like_dom_sf"/>
</dbReference>
<accession>A0A1X7SZN7</accession>
<dbReference type="SUPFAM" id="SSF47986">
    <property type="entry name" value="DEATH domain"/>
    <property type="match status" value="1"/>
</dbReference>
<dbReference type="AlphaFoldDB" id="A0A1X7SZN7"/>
<dbReference type="EnsemblMetazoa" id="Aqu2.1.07639_001">
    <property type="protein sequence ID" value="Aqu2.1.07639_001"/>
    <property type="gene ID" value="Aqu2.1.07639"/>
</dbReference>
<reference evidence="2" key="1">
    <citation type="submission" date="2017-05" db="UniProtKB">
        <authorList>
            <consortium name="EnsemblMetazoa"/>
        </authorList>
    </citation>
    <scope>IDENTIFICATION</scope>
</reference>
<dbReference type="InParanoid" id="A0A1X7SZN7"/>
<dbReference type="Gene3D" id="1.10.533.10">
    <property type="entry name" value="Death Domain, Fas"/>
    <property type="match status" value="1"/>
</dbReference>
<feature type="domain" description="Death" evidence="1">
    <location>
        <begin position="16"/>
        <end position="86"/>
    </location>
</feature>
<dbReference type="CDD" id="cd01670">
    <property type="entry name" value="Death"/>
    <property type="match status" value="1"/>
</dbReference>
<name>A0A1X7SZN7_AMPQE</name>
<dbReference type="InterPro" id="IPR000488">
    <property type="entry name" value="Death_dom"/>
</dbReference>
<evidence type="ECO:0000259" key="1">
    <source>
        <dbReference type="PROSITE" id="PS50017"/>
    </source>
</evidence>
<dbReference type="OrthoDB" id="100767at2759"/>
<dbReference type="GO" id="GO:0007165">
    <property type="term" value="P:signal transduction"/>
    <property type="evidence" value="ECO:0007669"/>
    <property type="project" value="InterPro"/>
</dbReference>